<dbReference type="Gene3D" id="3.90.660.10">
    <property type="match status" value="1"/>
</dbReference>
<dbReference type="InterPro" id="IPR036388">
    <property type="entry name" value="WH-like_DNA-bd_sf"/>
</dbReference>
<organism evidence="7 8">
    <name type="scientific">Pneumocystis carinii (strain B80)</name>
    <name type="common">Rat pneumocystis pneumonia agent</name>
    <name type="synonym">Pneumocystis carinii f. sp. carinii</name>
    <dbReference type="NCBI Taxonomy" id="1408658"/>
    <lineage>
        <taxon>Eukaryota</taxon>
        <taxon>Fungi</taxon>
        <taxon>Dikarya</taxon>
        <taxon>Ascomycota</taxon>
        <taxon>Taphrinomycotina</taxon>
        <taxon>Pneumocystomycetes</taxon>
        <taxon>Pneumocystaceae</taxon>
        <taxon>Pneumocystis</taxon>
    </lineage>
</organism>
<dbReference type="GO" id="GO:0003682">
    <property type="term" value="F:chromatin binding"/>
    <property type="evidence" value="ECO:0007669"/>
    <property type="project" value="TreeGrafter"/>
</dbReference>
<dbReference type="InterPro" id="IPR036910">
    <property type="entry name" value="HMG_box_dom_sf"/>
</dbReference>
<name>A0A0W4ZQU9_PNEC8</name>
<dbReference type="GO" id="GO:0005634">
    <property type="term" value="C:nucleus"/>
    <property type="evidence" value="ECO:0007669"/>
    <property type="project" value="UniProtKB-UniRule"/>
</dbReference>
<dbReference type="InterPro" id="IPR050281">
    <property type="entry name" value="Flavin_monoamine_oxidase"/>
</dbReference>
<dbReference type="PROSITE" id="PS50118">
    <property type="entry name" value="HMG_BOX_2"/>
    <property type="match status" value="1"/>
</dbReference>
<evidence type="ECO:0000259" key="5">
    <source>
        <dbReference type="PROSITE" id="PS50118"/>
    </source>
</evidence>
<keyword evidence="8" id="KW-1185">Reference proteome</keyword>
<evidence type="ECO:0000259" key="6">
    <source>
        <dbReference type="PROSITE" id="PS50934"/>
    </source>
</evidence>
<dbReference type="InterPro" id="IPR002937">
    <property type="entry name" value="Amino_oxidase"/>
</dbReference>
<dbReference type="PANTHER" id="PTHR10742:SF386">
    <property type="entry name" value="LYSINE-SPECIFIC HISTONE DEMETHYLASE 1A"/>
    <property type="match status" value="1"/>
</dbReference>
<dbReference type="SUPFAM" id="SSF47095">
    <property type="entry name" value="HMG-box"/>
    <property type="match status" value="1"/>
</dbReference>
<dbReference type="GO" id="GO:0006338">
    <property type="term" value="P:chromatin remodeling"/>
    <property type="evidence" value="ECO:0007669"/>
    <property type="project" value="TreeGrafter"/>
</dbReference>
<evidence type="ECO:0000256" key="2">
    <source>
        <dbReference type="ARBA" id="ARBA00023002"/>
    </source>
</evidence>
<keyword evidence="3" id="KW-0539">Nucleus</keyword>
<dbReference type="SUPFAM" id="SSF46689">
    <property type="entry name" value="Homeodomain-like"/>
    <property type="match status" value="1"/>
</dbReference>
<reference evidence="8" key="1">
    <citation type="journal article" date="2016" name="Nat. Commun.">
        <title>Genome analysis of three Pneumocystis species reveals adaptation mechanisms to life exclusively in mammalian hosts.</title>
        <authorList>
            <person name="Ma L."/>
            <person name="Chen Z."/>
            <person name="Huang D.W."/>
            <person name="Kutty G."/>
            <person name="Ishihara M."/>
            <person name="Wang H."/>
            <person name="Abouelleil A."/>
            <person name="Bishop L."/>
            <person name="Davey E."/>
            <person name="Deng R."/>
            <person name="Deng X."/>
            <person name="Fan L."/>
            <person name="Fantoni G."/>
            <person name="Fitzgerald M."/>
            <person name="Gogineni E."/>
            <person name="Goldberg J.M."/>
            <person name="Handley G."/>
            <person name="Hu X."/>
            <person name="Huber C."/>
            <person name="Jiao X."/>
            <person name="Jones K."/>
            <person name="Levin J.Z."/>
            <person name="Liu Y."/>
            <person name="Macdonald P."/>
            <person name="Melnikov A."/>
            <person name="Raley C."/>
            <person name="Sassi M."/>
            <person name="Sherman B.T."/>
            <person name="Song X."/>
            <person name="Sykes S."/>
            <person name="Tran B."/>
            <person name="Walsh L."/>
            <person name="Xia Y."/>
            <person name="Yang J."/>
            <person name="Young S."/>
            <person name="Zeng Q."/>
            <person name="Zheng X."/>
            <person name="Stephens R."/>
            <person name="Nusbaum C."/>
            <person name="Birren B.W."/>
            <person name="Azadi P."/>
            <person name="Lempicki R.A."/>
            <person name="Cuomo C.A."/>
            <person name="Kovacs J.A."/>
        </authorList>
    </citation>
    <scope>NUCLEOTIDE SEQUENCE [LARGE SCALE GENOMIC DNA]</scope>
    <source>
        <strain evidence="8">B80</strain>
    </source>
</reference>
<dbReference type="VEuPathDB" id="FungiDB:T552_00460"/>
<dbReference type="Gene3D" id="1.10.10.10">
    <property type="entry name" value="Winged helix-like DNA-binding domain superfamily/Winged helix DNA-binding domain"/>
    <property type="match status" value="1"/>
</dbReference>
<sequence>MEGESNIRENTFQQIQHPSHQKGFYQRTNEQSLSQETVHSQLGNSLAEQEALWTLLQQQQSQSLQNHQGYYSTPNLGWSNQGYSQFRAYPQQIAPSSRGYSQYAQYPHQKQQSYASYAPQHPYYSQGLDYGYTHHHTLQHSSPHIQHYLGGRMNAHAHSLSSMRMNISKNIIDPTPGYQSAIPIVASLSNTTMDIINVPEEKNEVLNEAASEVRYVISESFDRTVVPSLKSSIPPGINHQEYTRDCVNAAIASRLSPYHLSESEHLLLRTHLTHLQITSYLNIRNAILRLWVRNPLLYVDQYEALGIAHEERHFNLVKVCWELLVREGYINFGCINIPKSLVTPSVGTKTIVVIGAGVSGLASARQLESLFQIFSNRFDHQIPKVVLLEARGRLGGRVYSHKLTSSPTEEDFPKDKSSTVELGAQIITGFAKGNPLSTLLVKQLGLPMHFLSVHNITLYDSNGKMVFPDTDSRAELLFNYILEIASKFKSKETSINAKRVLEGDKNMVDAGVEPKSEGGRVIAKIEDNEATIPIMEDYSEINSKDSNKLDQSSSEDHEKKNDHDLVSVLRKIGFQIKENVPIDINFDDIISEQNPTLGYAMSKILSQYRSLIDLTDLDMKLLNWHYANLEYANGTNLSNLSLYHWDQDDGNEFKGAHAMVKGGYSTLAYALAYMPTPLEIHYKTIVSGISYNDKKAVVYCEDGTVIDADKVIITVPLGVLKKSSIQFNPPLPEWKMQSIERLSFGLLNKVILVYENSFWDVNVDVFGSLTEPDNQGIYDKNRGRFYIFWNCIKTSGQPVLLALMAGDSAIQMENETDNELVQEATRILQNIYPDQIIPYPKETIITRWGKDKFCYGSYSYVGPEASGKDYDIIAMPVENTLFFAGEATCRTHPATVHGAYLSGLKAAQLVLDSLIGPLKIPANELLIPLKQKGAMDPSSRTKRKAQDDYKAQLAEFKDAQLEKHNKEVERVILERLGPRPSAPQRSTGNPFLVFQKSQWNYCKNIADRNKQKETGNPQAKATKNEIRATLGKTWRSLTDDEKKPFFDIVAENRLNFSNLIEEYNTIINEYNIKTEEIKAEMKARLDSIPISQEELELKRLAKEQDIQEKKIKAERKREQDLFEDDSSESFDDDYQDNLRNDPSYRAATYLKKHDGYFIV</sequence>
<protein>
    <recommendedName>
        <fullName evidence="9">SWIRM domain-containing protein</fullName>
    </recommendedName>
</protein>
<dbReference type="AlphaFoldDB" id="A0A0W4ZQU9"/>
<dbReference type="InterPro" id="IPR009057">
    <property type="entry name" value="Homeodomain-like_sf"/>
</dbReference>
<comment type="caution">
    <text evidence="7">The sequence shown here is derived from an EMBL/GenBank/DDBJ whole genome shotgun (WGS) entry which is preliminary data.</text>
</comment>
<feature type="region of interest" description="Disordered" evidence="4">
    <location>
        <begin position="1"/>
        <end position="24"/>
    </location>
</feature>
<feature type="domain" description="SWIRM" evidence="6">
    <location>
        <begin position="246"/>
        <end position="341"/>
    </location>
</feature>
<proteinExistence type="inferred from homology"/>
<dbReference type="Pfam" id="PF01593">
    <property type="entry name" value="Amino_oxidase"/>
    <property type="match status" value="1"/>
</dbReference>
<evidence type="ECO:0000256" key="4">
    <source>
        <dbReference type="SAM" id="MobiDB-lite"/>
    </source>
</evidence>
<dbReference type="InterPro" id="IPR007526">
    <property type="entry name" value="SWIRM"/>
</dbReference>
<dbReference type="SUPFAM" id="SSF54373">
    <property type="entry name" value="FAD-linked reductases, C-terminal domain"/>
    <property type="match status" value="1"/>
</dbReference>
<feature type="DNA-binding region" description="HMG box" evidence="3">
    <location>
        <begin position="984"/>
        <end position="1064"/>
    </location>
</feature>
<comment type="similarity">
    <text evidence="1">Belongs to the flavin monoamine oxidase family.</text>
</comment>
<feature type="region of interest" description="Disordered" evidence="4">
    <location>
        <begin position="1112"/>
        <end position="1138"/>
    </location>
</feature>
<dbReference type="PANTHER" id="PTHR10742">
    <property type="entry name" value="FLAVIN MONOAMINE OXIDASE"/>
    <property type="match status" value="1"/>
</dbReference>
<evidence type="ECO:0000313" key="7">
    <source>
        <dbReference type="EMBL" id="KTW30748.1"/>
    </source>
</evidence>
<dbReference type="InterPro" id="IPR036188">
    <property type="entry name" value="FAD/NAD-bd_sf"/>
</dbReference>
<keyword evidence="3" id="KW-0238">DNA-binding</keyword>
<dbReference type="EMBL" id="LFVZ01000002">
    <property type="protein sequence ID" value="KTW30748.1"/>
    <property type="molecule type" value="Genomic_DNA"/>
</dbReference>
<dbReference type="PROSITE" id="PS50934">
    <property type="entry name" value="SWIRM"/>
    <property type="match status" value="1"/>
</dbReference>
<evidence type="ECO:0000256" key="3">
    <source>
        <dbReference type="PROSITE-ProRule" id="PRU00267"/>
    </source>
</evidence>
<dbReference type="OrthoDB" id="9982100at2759"/>
<dbReference type="RefSeq" id="XP_018227344.1">
    <property type="nucleotide sequence ID" value="XM_018369075.1"/>
</dbReference>
<dbReference type="GO" id="GO:0016491">
    <property type="term" value="F:oxidoreductase activity"/>
    <property type="evidence" value="ECO:0007669"/>
    <property type="project" value="UniProtKB-KW"/>
</dbReference>
<gene>
    <name evidence="7" type="ORF">T552_00460</name>
</gene>
<dbReference type="GeneID" id="28935277"/>
<feature type="compositionally biased region" description="Acidic residues" evidence="4">
    <location>
        <begin position="1121"/>
        <end position="1135"/>
    </location>
</feature>
<feature type="domain" description="HMG box" evidence="5">
    <location>
        <begin position="984"/>
        <end position="1064"/>
    </location>
</feature>
<evidence type="ECO:0008006" key="9">
    <source>
        <dbReference type="Google" id="ProtNLM"/>
    </source>
</evidence>
<dbReference type="Proteomes" id="UP000054454">
    <property type="component" value="Unassembled WGS sequence"/>
</dbReference>
<accession>A0A0W4ZQU9</accession>
<dbReference type="Gene3D" id="3.50.50.60">
    <property type="entry name" value="FAD/NAD(P)-binding domain"/>
    <property type="match status" value="2"/>
</dbReference>
<dbReference type="InterPro" id="IPR009071">
    <property type="entry name" value="HMG_box_dom"/>
</dbReference>
<keyword evidence="2" id="KW-0560">Oxidoreductase</keyword>
<dbReference type="GO" id="GO:0003677">
    <property type="term" value="F:DNA binding"/>
    <property type="evidence" value="ECO:0007669"/>
    <property type="project" value="UniProtKB-UniRule"/>
</dbReference>
<evidence type="ECO:0000256" key="1">
    <source>
        <dbReference type="ARBA" id="ARBA00005995"/>
    </source>
</evidence>
<feature type="compositionally biased region" description="Polar residues" evidence="4">
    <location>
        <begin position="8"/>
        <end position="18"/>
    </location>
</feature>
<dbReference type="GO" id="GO:0050660">
    <property type="term" value="F:flavin adenine dinucleotide binding"/>
    <property type="evidence" value="ECO:0007669"/>
    <property type="project" value="TreeGrafter"/>
</dbReference>
<dbReference type="GO" id="GO:0010468">
    <property type="term" value="P:regulation of gene expression"/>
    <property type="evidence" value="ECO:0007669"/>
    <property type="project" value="UniProtKB-ARBA"/>
</dbReference>
<evidence type="ECO:0000313" key="8">
    <source>
        <dbReference type="Proteomes" id="UP000054454"/>
    </source>
</evidence>
<dbReference type="SUPFAM" id="SSF51905">
    <property type="entry name" value="FAD/NAD(P)-binding domain"/>
    <property type="match status" value="1"/>
</dbReference>
<dbReference type="Pfam" id="PF04433">
    <property type="entry name" value="SWIRM"/>
    <property type="match status" value="1"/>
</dbReference>
<dbReference type="Gene3D" id="1.10.30.10">
    <property type="entry name" value="High mobility group box domain"/>
    <property type="match status" value="1"/>
</dbReference>